<organism evidence="3 4">
    <name type="scientific">Galdieria yellowstonensis</name>
    <dbReference type="NCBI Taxonomy" id="3028027"/>
    <lineage>
        <taxon>Eukaryota</taxon>
        <taxon>Rhodophyta</taxon>
        <taxon>Bangiophyceae</taxon>
        <taxon>Galdieriales</taxon>
        <taxon>Galdieriaceae</taxon>
        <taxon>Galdieria</taxon>
    </lineage>
</organism>
<evidence type="ECO:0000313" key="4">
    <source>
        <dbReference type="Proteomes" id="UP001300502"/>
    </source>
</evidence>
<feature type="domain" description="Mon2 C-terminal" evidence="1">
    <location>
        <begin position="757"/>
        <end position="977"/>
    </location>
</feature>
<accession>A0AAV9ILQ5</accession>
<gene>
    <name evidence="3" type="ORF">GAYE_SCF56G6350</name>
</gene>
<reference evidence="3 4" key="1">
    <citation type="submission" date="2022-07" db="EMBL/GenBank/DDBJ databases">
        <title>Genome-wide signatures of adaptation to extreme environments.</title>
        <authorList>
            <person name="Cho C.H."/>
            <person name="Yoon H.S."/>
        </authorList>
    </citation>
    <scope>NUCLEOTIDE SEQUENCE [LARGE SCALE GENOMIC DNA]</scope>
    <source>
        <strain evidence="3 4">108.79 E11</strain>
    </source>
</reference>
<evidence type="ECO:0000259" key="2">
    <source>
        <dbReference type="Pfam" id="PF16213"/>
    </source>
</evidence>
<protein>
    <submittedName>
        <fullName evidence="3">Uncharacterized protein</fullName>
    </submittedName>
</protein>
<feature type="domain" description="Mon2/Sec7/BIG1-like dimerisation and cyclophilin-binding" evidence="2">
    <location>
        <begin position="10"/>
        <end position="182"/>
    </location>
</feature>
<dbReference type="SUPFAM" id="SSF48371">
    <property type="entry name" value="ARM repeat"/>
    <property type="match status" value="2"/>
</dbReference>
<comment type="caution">
    <text evidence="3">The sequence shown here is derived from an EMBL/GenBank/DDBJ whole genome shotgun (WGS) entry which is preliminary data.</text>
</comment>
<dbReference type="InterPro" id="IPR032629">
    <property type="entry name" value="DCB_dom"/>
</dbReference>
<dbReference type="Proteomes" id="UP001300502">
    <property type="component" value="Unassembled WGS sequence"/>
</dbReference>
<evidence type="ECO:0000313" key="3">
    <source>
        <dbReference type="EMBL" id="KAK4528408.1"/>
    </source>
</evidence>
<name>A0AAV9ILQ5_9RHOD</name>
<dbReference type="InterPro" id="IPR032817">
    <property type="entry name" value="Mon2_C"/>
</dbReference>
<dbReference type="Pfam" id="PF16213">
    <property type="entry name" value="DCB"/>
    <property type="match status" value="1"/>
</dbReference>
<dbReference type="EMBL" id="JANCYU010000064">
    <property type="protein sequence ID" value="KAK4528408.1"/>
    <property type="molecule type" value="Genomic_DNA"/>
</dbReference>
<dbReference type="InterPro" id="IPR016024">
    <property type="entry name" value="ARM-type_fold"/>
</dbReference>
<proteinExistence type="predicted"/>
<dbReference type="Pfam" id="PF16206">
    <property type="entry name" value="Mon2_C"/>
    <property type="match status" value="1"/>
</dbReference>
<sequence length="1456" mass="170074">MDSQAQSFPLWSWIEKELQNLLRETKKKQSQFRQVIEECIQNIHRIEQLEESQVLQSVLRVLVTALESKESKLVVCALSCVEFLLSHNCFDDTYGEQLLDFCDKQLLAQIEGKHKLKSLQVLILFCSYCVKQKYPDCDYLFRGLSILIQCLDSDVLQQEWKAAAEAGFRQIIAEAFDVVVSEETDSHELTPSMTSAYLLFQDLCHTVTKSNVSNRFSGHDLRRSLVYQILIDCICSQAFVKNQVFRQLLLEVFPPVLNVENWTDLRNEDTLYVMMLFFQFLHLYIKSLPKECSEVFENLVVYVISNGISDEKINLFLGALFDLFQPSSFLLLYISNLANDGDGLSKQTSWTILRDLFAFLAKLVQNIPRNVFSANDPRVTAQMQVTEILGIVLDTKYQRAFLILKIVQRFVENLEMFYRSYTSGVAEVIIQATWPSILKILLCYANHHLSSFLHTCYIETWMLISKSLRNMRLQLELHQLLKSICGILRENLFPLKDHWSMYVTQVRRHVSSLMPLLTDLINYFVSFDMLDEDNNGLNDSFALLFLLDYLSSQDNNFQESRQLVSDLNHFFKELLEISAPQQIQSLCSRCFLKVYPICSAYFESLPKEKPRMDRTFLARLLWIHENWSPTDTSLQEFLLLLTSEFVGRLMTNSTVSEQVQMIGVNITAQVIHRTMLNLDTDFHYPIVLKLFHPMIVVQNIVVFDRVLQAMTEILQSYPDIVYSQDSWDTLLDMLYKVPMKEDYQLVVFRLVTVLSRDFISYLPCNKECLQRWTKFLCRYFESLKDLNLLLTCLGYIWNTIDTVSRKWSEATSVETQQLSIQDAQMHYEEIASILTEISVLTRDRRPEIRNSTLKMIVDALKVAASMQFPGFWKRVCDTFLIPTCEFLFEEARDEDEESSLVETDVRIHHSRNTVEKQWDESRIIFLEGLVKLCYQFWSSFIQYEDETIELWSRVVQFVLHCVNHRRTELCKAGVNMMISIFDCFCDQEAFTRDIKNGTERNVETLFWEQLWKILQGHFKADNEEANVPAFLTFIGGLKNLLKNSRHSFLPQQAKTLFDIVISIARSPVGWKSQELFSAALEFLGEASFDKESGCWDILFEKLFELCKHSLDIRWDSLEYSTRMQLCFQTIEVTFQNDSAPLQPRLTFLSLFVQLLMPFIEQYSFEDSYKRALALDSLKALVVVLKSCVRREVCSKDLDIKLFDRIVELIENFIAMEKKESESVDMYTTQSLSEYENLWRKESYDIILVDLLANRFLIHEEFLTERSWKKVIMVLRNGFYTCCTHEYNEKHRLRFRHACRVALLKWIRNQSYYAWHEVSHKSKKWSVIEETKLHILRSTLAITELLLEEKWNGGGYPLSSALCLETRDVCENLLKYETLSIFAQDVFSEVHLPREVKETNSESSSASTSLVRRAMIALREKLSICATLDLSDISELAVSLLKDMDKRVFVRDDKSVV</sequence>
<keyword evidence="4" id="KW-1185">Reference proteome</keyword>
<evidence type="ECO:0000259" key="1">
    <source>
        <dbReference type="Pfam" id="PF16206"/>
    </source>
</evidence>